<evidence type="ECO:0000313" key="2">
    <source>
        <dbReference type="EMBL" id="MBT2988567.1"/>
    </source>
</evidence>
<evidence type="ECO:0000256" key="1">
    <source>
        <dbReference type="SAM" id="SignalP"/>
    </source>
</evidence>
<accession>A0A944M868</accession>
<name>A0A944M868_9GAMM</name>
<feature type="chain" id="PRO_5037728248" description="Fibronectin type-III domain-containing protein" evidence="1">
    <location>
        <begin position="38"/>
        <end position="268"/>
    </location>
</feature>
<dbReference type="AlphaFoldDB" id="A0A944M868"/>
<dbReference type="EMBL" id="JAHHGM010000004">
    <property type="protein sequence ID" value="MBT2988567.1"/>
    <property type="molecule type" value="Genomic_DNA"/>
</dbReference>
<proteinExistence type="predicted"/>
<keyword evidence="1" id="KW-0732">Signal</keyword>
<evidence type="ECO:0008006" key="4">
    <source>
        <dbReference type="Google" id="ProtNLM"/>
    </source>
</evidence>
<evidence type="ECO:0000313" key="3">
    <source>
        <dbReference type="Proteomes" id="UP000770889"/>
    </source>
</evidence>
<comment type="caution">
    <text evidence="2">The sequence shown here is derived from an EMBL/GenBank/DDBJ whole genome shotgun (WGS) entry which is preliminary data.</text>
</comment>
<feature type="signal peptide" evidence="1">
    <location>
        <begin position="1"/>
        <end position="37"/>
    </location>
</feature>
<sequence>MKQDFRQPATTNLFPPRTSLALLIASAFAVASPIAVAGDDQEIPFDDADIYAELNHTDGDLGFHALIDGEPWKRLAIEDTRERRILSIHNRGRLRRQGLTELFFESAEPPFDELTPAQFFNRFPEGIYEVEGRTLDNQEMESEVEFTHLMPAPAANIQLSGVPAAENCDADPLPVVTPPVVISWDTVTHSHPDMGRSGETVEVVRYQLVVEREEPTPLAMSIELPPDVTMMEVPSEFTDLGEEFKFEILVKEESGNQTAVESCFEVDG</sequence>
<dbReference type="Proteomes" id="UP000770889">
    <property type="component" value="Unassembled WGS sequence"/>
</dbReference>
<gene>
    <name evidence="2" type="ORF">KME65_06340</name>
</gene>
<reference evidence="2 3" key="1">
    <citation type="submission" date="2021-05" db="EMBL/GenBank/DDBJ databases">
        <title>Genetic and Functional Diversity in Clade A Lucinid endosymbionts from the Bahamas.</title>
        <authorList>
            <person name="Giani N.M."/>
            <person name="Engel A.S."/>
            <person name="Campbell B.J."/>
        </authorList>
    </citation>
    <scope>NUCLEOTIDE SEQUENCE [LARGE SCALE GENOMIC DNA]</scope>
    <source>
        <strain evidence="2">LUC16012Gg_MoonRockCtena</strain>
    </source>
</reference>
<protein>
    <recommendedName>
        <fullName evidence="4">Fibronectin type-III domain-containing protein</fullName>
    </recommendedName>
</protein>
<organism evidence="2 3">
    <name type="scientific">Candidatus Thiodiazotropha taylori</name>
    <dbReference type="NCBI Taxonomy" id="2792791"/>
    <lineage>
        <taxon>Bacteria</taxon>
        <taxon>Pseudomonadati</taxon>
        <taxon>Pseudomonadota</taxon>
        <taxon>Gammaproteobacteria</taxon>
        <taxon>Chromatiales</taxon>
        <taxon>Sedimenticolaceae</taxon>
        <taxon>Candidatus Thiodiazotropha</taxon>
    </lineage>
</organism>